<comment type="caution">
    <text evidence="1">The sequence shown here is derived from an EMBL/GenBank/DDBJ whole genome shotgun (WGS) entry which is preliminary data.</text>
</comment>
<organism evidence="1 2">
    <name type="scientific">Hyalomma asiaticum</name>
    <name type="common">Tick</name>
    <dbReference type="NCBI Taxonomy" id="266040"/>
    <lineage>
        <taxon>Eukaryota</taxon>
        <taxon>Metazoa</taxon>
        <taxon>Ecdysozoa</taxon>
        <taxon>Arthropoda</taxon>
        <taxon>Chelicerata</taxon>
        <taxon>Arachnida</taxon>
        <taxon>Acari</taxon>
        <taxon>Parasitiformes</taxon>
        <taxon>Ixodida</taxon>
        <taxon>Ixodoidea</taxon>
        <taxon>Ixodidae</taxon>
        <taxon>Hyalomminae</taxon>
        <taxon>Hyalomma</taxon>
    </lineage>
</organism>
<keyword evidence="2" id="KW-1185">Reference proteome</keyword>
<accession>A0ACB7RQW2</accession>
<evidence type="ECO:0000313" key="2">
    <source>
        <dbReference type="Proteomes" id="UP000821845"/>
    </source>
</evidence>
<reference evidence="1" key="1">
    <citation type="submission" date="2020-05" db="EMBL/GenBank/DDBJ databases">
        <title>Large-scale comparative analyses of tick genomes elucidate their genetic diversity and vector capacities.</title>
        <authorList>
            <person name="Jia N."/>
            <person name="Wang J."/>
            <person name="Shi W."/>
            <person name="Du L."/>
            <person name="Sun Y."/>
            <person name="Zhan W."/>
            <person name="Jiang J."/>
            <person name="Wang Q."/>
            <person name="Zhang B."/>
            <person name="Ji P."/>
            <person name="Sakyi L.B."/>
            <person name="Cui X."/>
            <person name="Yuan T."/>
            <person name="Jiang B."/>
            <person name="Yang W."/>
            <person name="Lam T.T.-Y."/>
            <person name="Chang Q."/>
            <person name="Ding S."/>
            <person name="Wang X."/>
            <person name="Zhu J."/>
            <person name="Ruan X."/>
            <person name="Zhao L."/>
            <person name="Wei J."/>
            <person name="Que T."/>
            <person name="Du C."/>
            <person name="Cheng J."/>
            <person name="Dai P."/>
            <person name="Han X."/>
            <person name="Huang E."/>
            <person name="Gao Y."/>
            <person name="Liu J."/>
            <person name="Shao H."/>
            <person name="Ye R."/>
            <person name="Li L."/>
            <person name="Wei W."/>
            <person name="Wang X."/>
            <person name="Wang C."/>
            <person name="Yang T."/>
            <person name="Huo Q."/>
            <person name="Li W."/>
            <person name="Guo W."/>
            <person name="Chen H."/>
            <person name="Zhou L."/>
            <person name="Ni X."/>
            <person name="Tian J."/>
            <person name="Zhou Y."/>
            <person name="Sheng Y."/>
            <person name="Liu T."/>
            <person name="Pan Y."/>
            <person name="Xia L."/>
            <person name="Li J."/>
            <person name="Zhao F."/>
            <person name="Cao W."/>
        </authorList>
    </citation>
    <scope>NUCLEOTIDE SEQUENCE</scope>
    <source>
        <strain evidence="1">Hyas-2018</strain>
    </source>
</reference>
<gene>
    <name evidence="1" type="ORF">HPB50_014139</name>
</gene>
<name>A0ACB7RQW2_HYAAI</name>
<evidence type="ECO:0000313" key="1">
    <source>
        <dbReference type="EMBL" id="KAH6924239.1"/>
    </source>
</evidence>
<proteinExistence type="predicted"/>
<dbReference type="Proteomes" id="UP000821845">
    <property type="component" value="Chromosome 8"/>
</dbReference>
<protein>
    <submittedName>
        <fullName evidence="1">Uncharacterized protein</fullName>
    </submittedName>
</protein>
<dbReference type="EMBL" id="CM023488">
    <property type="protein sequence ID" value="KAH6924239.1"/>
    <property type="molecule type" value="Genomic_DNA"/>
</dbReference>
<sequence length="192" mass="21308">MAILEAEVQSYCAERRMQCTGNGSNGCQLLEHLTAVNELLLETGLQIEQDSSQPDGERMAVTRTLICQNTMWDKPRARLNNSSLKLAQTLILDHRSFTAIETYSTMPCPEVLGAFASVAHQCEKLQRLRLPGRRQVVGVALTQLDDTETVAPWLNALQKTRTLRELCIHLSGMTDAQCRSLFLGIAGNHALD</sequence>